<dbReference type="Proteomes" id="UP000324632">
    <property type="component" value="Chromosome 12"/>
</dbReference>
<feature type="region of interest" description="Disordered" evidence="1">
    <location>
        <begin position="65"/>
        <end position="84"/>
    </location>
</feature>
<evidence type="ECO:0000313" key="3">
    <source>
        <dbReference type="Proteomes" id="UP000324632"/>
    </source>
</evidence>
<sequence>MQFWQLRHAFGNEALVGKKSQAPLASFYHSTKASLSMLGCMESACVTKEKFISYRLTSGMQANNRIDDVEGDPDRVDPFYHQGK</sequence>
<feature type="compositionally biased region" description="Basic and acidic residues" evidence="1">
    <location>
        <begin position="65"/>
        <end position="78"/>
    </location>
</feature>
<keyword evidence="3" id="KW-1185">Reference proteome</keyword>
<comment type="caution">
    <text evidence="2">The sequence shown here is derived from an EMBL/GenBank/DDBJ whole genome shotgun (WGS) entry which is preliminary data.</text>
</comment>
<organism evidence="2 3">
    <name type="scientific">Triplophysa tibetana</name>
    <dbReference type="NCBI Taxonomy" id="1572043"/>
    <lineage>
        <taxon>Eukaryota</taxon>
        <taxon>Metazoa</taxon>
        <taxon>Chordata</taxon>
        <taxon>Craniata</taxon>
        <taxon>Vertebrata</taxon>
        <taxon>Euteleostomi</taxon>
        <taxon>Actinopterygii</taxon>
        <taxon>Neopterygii</taxon>
        <taxon>Teleostei</taxon>
        <taxon>Ostariophysi</taxon>
        <taxon>Cypriniformes</taxon>
        <taxon>Nemacheilidae</taxon>
        <taxon>Triplophysa</taxon>
    </lineage>
</organism>
<dbReference type="EMBL" id="SOYY01000012">
    <property type="protein sequence ID" value="KAA0713832.1"/>
    <property type="molecule type" value="Genomic_DNA"/>
</dbReference>
<evidence type="ECO:0000256" key="1">
    <source>
        <dbReference type="SAM" id="MobiDB-lite"/>
    </source>
</evidence>
<evidence type="ECO:0000313" key="2">
    <source>
        <dbReference type="EMBL" id="KAA0713832.1"/>
    </source>
</evidence>
<reference evidence="2 3" key="1">
    <citation type="journal article" date="2019" name="Mol. Ecol. Resour.">
        <title>Chromosome-level genome assembly of Triplophysa tibetana, a fish adapted to the harsh high-altitude environment of the Tibetan Plateau.</title>
        <authorList>
            <person name="Yang X."/>
            <person name="Liu H."/>
            <person name="Ma Z."/>
            <person name="Zou Y."/>
            <person name="Zou M."/>
            <person name="Mao Y."/>
            <person name="Li X."/>
            <person name="Wang H."/>
            <person name="Chen T."/>
            <person name="Wang W."/>
            <person name="Yang R."/>
        </authorList>
    </citation>
    <scope>NUCLEOTIDE SEQUENCE [LARGE SCALE GENOMIC DNA]</scope>
    <source>
        <strain evidence="2">TTIB1903HZAU</strain>
        <tissue evidence="2">Muscle</tissue>
    </source>
</reference>
<gene>
    <name evidence="2" type="ORF">E1301_Tti015581</name>
</gene>
<protein>
    <submittedName>
        <fullName evidence="2">Uncharacterized protein</fullName>
    </submittedName>
</protein>
<dbReference type="AlphaFoldDB" id="A0A5A9NVK8"/>
<proteinExistence type="predicted"/>
<name>A0A5A9NVK8_9TELE</name>
<accession>A0A5A9NVK8</accession>